<dbReference type="PANTHER" id="PTHR22576">
    <property type="entry name" value="MUCOSA ASSOCIATED LYMPHOID TISSUE LYMPHOMA TRANSLOCATION PROTEIN 1/PARACASPASE"/>
    <property type="match status" value="1"/>
</dbReference>
<evidence type="ECO:0000256" key="1">
    <source>
        <dbReference type="SAM" id="Phobius"/>
    </source>
</evidence>
<proteinExistence type="predicted"/>
<feature type="transmembrane region" description="Helical" evidence="1">
    <location>
        <begin position="969"/>
        <end position="991"/>
    </location>
</feature>
<feature type="transmembrane region" description="Helical" evidence="1">
    <location>
        <begin position="601"/>
        <end position="627"/>
    </location>
</feature>
<feature type="transmembrane region" description="Helical" evidence="1">
    <location>
        <begin position="782"/>
        <end position="801"/>
    </location>
</feature>
<feature type="transmembrane region" description="Helical" evidence="1">
    <location>
        <begin position="687"/>
        <end position="709"/>
    </location>
</feature>
<feature type="domain" description="Caspase family p20" evidence="2">
    <location>
        <begin position="252"/>
        <end position="379"/>
    </location>
</feature>
<protein>
    <recommendedName>
        <fullName evidence="2">Caspase family p20 domain-containing protein</fullName>
    </recommendedName>
</protein>
<dbReference type="SUPFAM" id="SSF52129">
    <property type="entry name" value="Caspase-like"/>
    <property type="match status" value="2"/>
</dbReference>
<dbReference type="Pfam" id="PF00656">
    <property type="entry name" value="Peptidase_C14"/>
    <property type="match status" value="2"/>
</dbReference>
<dbReference type="PANTHER" id="PTHR22576:SF37">
    <property type="entry name" value="MUCOSA-ASSOCIATED LYMPHOID TISSUE LYMPHOMA TRANSLOCATION PROTEIN 1"/>
    <property type="match status" value="1"/>
</dbReference>
<feature type="transmembrane region" description="Helical" evidence="1">
    <location>
        <begin position="758"/>
        <end position="776"/>
    </location>
</feature>
<dbReference type="Proteomes" id="UP000663848">
    <property type="component" value="Unassembled WGS sequence"/>
</dbReference>
<sequence length="992" mass="112650">KAVTKEFIQCIQPGDIAFFYFSGHGCQMDGINYLIPSDFDLDDERSLIYGSLNAQKLISDVHRRRPGLFVLVLDCCRNNPFVDQGSLKKFLGLTSTRIKDGLAPMQAPPSTIISYACAPDETSLAGRGRQRNSAYTCFLLYYMVLPMDIKEVFQRTALDVQKSTRSRQIPYLFANCDGPAYLVDNHMGNYAAAQNFLQRRRPCGYYPASDKRRHAIPNHQPRIKTPQYRRNTQFGMPMNYHSSNKMMLPIIPMKRALVIGNDSHEQNNSLLTCVNDANDMHDALQTIGFNVLCKTNQRLDDMKIATDAFIQCIQPGDIAFFYFSGHASQVDGINYLTPTDDRGITLRTIKYRTLIAQKLIHDVSQRRPGLFIIVLDCCRTGMSDDSSNVKSFFGLTSKRIKDGLAPMQAPPSTTISYACAPDQASLAGSSKQHNSAYTCFLLSYIVLPMDIKKVFQRTAIDVQKSTRSMQIPYLNVNCYGPAYIVDSFMANNPAAQNFLQRRRPCVYLRYTPEKWHKYYIWDCNWKKFIIGLSLSLGYYIYLLNLSYATALKMFSFSFHSFISLFALLFSLFVTCTGLPLLKFHSTKIIYSTKLQTLIWIIFKNVLFLTVSIILCNLIGTLAASVLLFPSFISQNSSRLNHLNTQRFLIIFFIILIGNSAGLISPLGDPPLYMGYTNGVEFLFTFKYLYKIFFVSNGYILLLFALIDFINAWNYKKAQKQNNINNQLYELVPCQKEKNDRYDLSSSLPVQWNGIHHSFFLLLILIVILCKGFDIPIKWPEYIQELILFLIAFLCIGFDMIWKKQTPIEWFKKHYSTRIEPVAEVIVIFVGLLFTMSAPIAVLTSLKLPLGPKHLFVFSGIFASVLDNAPVYISFAASAAARYNITVDQSDNNGFLAVFFSRYEADAITSIRAISAGSVLMGGCTLIGNAPNMIVALMATRYSYRTRTKIHRAENAEDDFVNYHLENISFIRSLITSCLILIPLFVIITIFMV</sequence>
<dbReference type="Gene3D" id="3.40.50.1460">
    <property type="match status" value="2"/>
</dbReference>
<dbReference type="InterPro" id="IPR031566">
    <property type="entry name" value="CitMHS_2"/>
</dbReference>
<dbReference type="PROSITE" id="PS50208">
    <property type="entry name" value="CASPASE_P20"/>
    <property type="match status" value="1"/>
</dbReference>
<keyword evidence="1" id="KW-1133">Transmembrane helix</keyword>
<reference evidence="3" key="1">
    <citation type="submission" date="2021-02" db="EMBL/GenBank/DDBJ databases">
        <authorList>
            <person name="Nowell W R."/>
        </authorList>
    </citation>
    <scope>NUCLEOTIDE SEQUENCE</scope>
</reference>
<comment type="caution">
    <text evidence="3">The sequence shown here is derived from an EMBL/GenBank/DDBJ whole genome shotgun (WGS) entry which is preliminary data.</text>
</comment>
<feature type="transmembrane region" description="Helical" evidence="1">
    <location>
        <begin position="528"/>
        <end position="549"/>
    </location>
</feature>
<dbReference type="InterPro" id="IPR001309">
    <property type="entry name" value="Pept_C14_p20"/>
</dbReference>
<dbReference type="GO" id="GO:0004197">
    <property type="term" value="F:cysteine-type endopeptidase activity"/>
    <property type="evidence" value="ECO:0007669"/>
    <property type="project" value="InterPro"/>
</dbReference>
<keyword evidence="1" id="KW-0472">Membrane</keyword>
<dbReference type="InterPro" id="IPR052039">
    <property type="entry name" value="Caspase-related_regulators"/>
</dbReference>
<dbReference type="InterPro" id="IPR011600">
    <property type="entry name" value="Pept_C14_caspase"/>
</dbReference>
<feature type="non-terminal residue" evidence="3">
    <location>
        <position position="1"/>
    </location>
</feature>
<gene>
    <name evidence="3" type="ORF">QYT958_LOCUS25484</name>
</gene>
<accession>A0A821QMF6</accession>
<feature type="transmembrane region" description="Helical" evidence="1">
    <location>
        <begin position="821"/>
        <end position="842"/>
    </location>
</feature>
<name>A0A821QMF6_9BILA</name>
<evidence type="ECO:0000313" key="3">
    <source>
        <dbReference type="EMBL" id="CAF4827791.1"/>
    </source>
</evidence>
<feature type="transmembrane region" description="Helical" evidence="1">
    <location>
        <begin position="561"/>
        <end position="581"/>
    </location>
</feature>
<dbReference type="EMBL" id="CAJOBR010005759">
    <property type="protein sequence ID" value="CAF4827791.1"/>
    <property type="molecule type" value="Genomic_DNA"/>
</dbReference>
<dbReference type="AlphaFoldDB" id="A0A821QMF6"/>
<dbReference type="InterPro" id="IPR029030">
    <property type="entry name" value="Caspase-like_dom_sf"/>
</dbReference>
<evidence type="ECO:0000313" key="4">
    <source>
        <dbReference type="Proteomes" id="UP000663848"/>
    </source>
</evidence>
<feature type="transmembrane region" description="Helical" evidence="1">
    <location>
        <begin position="854"/>
        <end position="874"/>
    </location>
</feature>
<dbReference type="GO" id="GO:0006508">
    <property type="term" value="P:proteolysis"/>
    <property type="evidence" value="ECO:0007669"/>
    <property type="project" value="InterPro"/>
</dbReference>
<keyword evidence="1" id="KW-0812">Transmembrane</keyword>
<dbReference type="Pfam" id="PF16980">
    <property type="entry name" value="CitMHS_2"/>
    <property type="match status" value="1"/>
</dbReference>
<organism evidence="3 4">
    <name type="scientific">Rotaria socialis</name>
    <dbReference type="NCBI Taxonomy" id="392032"/>
    <lineage>
        <taxon>Eukaryota</taxon>
        <taxon>Metazoa</taxon>
        <taxon>Spiralia</taxon>
        <taxon>Gnathifera</taxon>
        <taxon>Rotifera</taxon>
        <taxon>Eurotatoria</taxon>
        <taxon>Bdelloidea</taxon>
        <taxon>Philodinida</taxon>
        <taxon>Philodinidae</taxon>
        <taxon>Rotaria</taxon>
    </lineage>
</organism>
<evidence type="ECO:0000259" key="2">
    <source>
        <dbReference type="PROSITE" id="PS50208"/>
    </source>
</evidence>
<feature type="transmembrane region" description="Helical" evidence="1">
    <location>
        <begin position="647"/>
        <end position="667"/>
    </location>
</feature>